<dbReference type="InterPro" id="IPR035992">
    <property type="entry name" value="Ricin_B-like_lectins"/>
</dbReference>
<proteinExistence type="inferred from homology"/>
<name>A0A8C5ENX2_GOUWI</name>
<keyword evidence="6" id="KW-1185">Reference proteome</keyword>
<evidence type="ECO:0000313" key="6">
    <source>
        <dbReference type="Proteomes" id="UP000694680"/>
    </source>
</evidence>
<dbReference type="PROSITE" id="PS50231">
    <property type="entry name" value="RICIN_B_LECTIN"/>
    <property type="match status" value="1"/>
</dbReference>
<protein>
    <recommendedName>
        <fullName evidence="4">Beta/gamma crystallin 'Greek key' domain-containing protein</fullName>
    </recommendedName>
</protein>
<evidence type="ECO:0000256" key="1">
    <source>
        <dbReference type="ARBA" id="ARBA00009646"/>
    </source>
</evidence>
<dbReference type="Pfam" id="PF00030">
    <property type="entry name" value="Crystall"/>
    <property type="match status" value="6"/>
</dbReference>
<evidence type="ECO:0000259" key="4">
    <source>
        <dbReference type="PROSITE" id="PS50915"/>
    </source>
</evidence>
<feature type="domain" description="Beta/gamma crystallin 'Greek key'" evidence="4">
    <location>
        <begin position="1305"/>
        <end position="1349"/>
    </location>
</feature>
<feature type="compositionally biased region" description="Polar residues" evidence="3">
    <location>
        <begin position="147"/>
        <end position="159"/>
    </location>
</feature>
<reference evidence="5" key="1">
    <citation type="submission" date="2020-06" db="EMBL/GenBank/DDBJ databases">
        <authorList>
            <consortium name="Wellcome Sanger Institute Data Sharing"/>
        </authorList>
    </citation>
    <scope>NUCLEOTIDE SEQUENCE [LARGE SCALE GENOMIC DNA]</scope>
</reference>
<accession>A0A8C5ENX2</accession>
<feature type="compositionally biased region" description="Polar residues" evidence="3">
    <location>
        <begin position="84"/>
        <end position="104"/>
    </location>
</feature>
<dbReference type="PANTHER" id="PTHR11818:SF2">
    <property type="entry name" value="BETA_GAMMA CRYSTALLIN DOMAIN-CONTAINING PROTEIN 1"/>
    <property type="match status" value="1"/>
</dbReference>
<dbReference type="SUPFAM" id="SSF49695">
    <property type="entry name" value="gamma-Crystallin-like"/>
    <property type="match status" value="3"/>
</dbReference>
<dbReference type="PRINTS" id="PR01367">
    <property type="entry name" value="BGCRYSTALLIN"/>
</dbReference>
<evidence type="ECO:0000256" key="3">
    <source>
        <dbReference type="SAM" id="MobiDB-lite"/>
    </source>
</evidence>
<dbReference type="PANTHER" id="PTHR11818">
    <property type="entry name" value="BETA/GAMMA CRYSTALLIN"/>
    <property type="match status" value="1"/>
</dbReference>
<comment type="similarity">
    <text evidence="1">Belongs to the beta/gamma-crystallin family.</text>
</comment>
<dbReference type="InterPro" id="IPR001064">
    <property type="entry name" value="Beta/gamma_crystallin"/>
</dbReference>
<feature type="compositionally biased region" description="Basic and acidic residues" evidence="3">
    <location>
        <begin position="279"/>
        <end position="312"/>
    </location>
</feature>
<sequence length="1598" mass="176091">MTIKERARIFTEVSVSEAQHTVSQMPAMTGMCQQSISSVGYSTSLELDSQGKLDPMNWMQSQAMSDFTLKASEKHTTGIKADHSTSTVKPSYSKTKDTVGSQTAYKDRNQQTEEQDVSAEIDPPLKGQFRINSRPRRRKSKEPAFQISPNSQSQLISDNNQEESVDGEASALGQTAQKGSTLETIQENILHKQPLGDDKHGKDDSEVPKMQKKHLSNAENVHKPDRPQGSYRPPVHSDEPDIATLSTNRPSQPSDKAPLISPQNKEKAEEHIITTSKPAKSDKELSMHFESKGKETVSIHKGTEQHQSKETDLTTQIEIAKFDKSEKVGGETINKTEEIKKEKTKQLLPSNESSTKSKVSNGGRGNSRGEGVVYERDEKKTAKTQPVNERPRANQPEPQKMSESSSTINLPVDTHLVNVTACPSTDTNEEQKSKGSDKKHGEVNPMTNVPPELQERPSENSGTKKAESEAEPPTPNSLSVEKNENSLDESCAHGDNDAERSSKKGAPEKGTAEVISVSQKLITESTINESSVLPVITAIARKSDVENGFNINSLPSEVKLKVAPVHSQSDVTECTDSKASQNSFNKKPENISQSIVSNPTVNVLKKSTEIIPNVTESDFFMSNSSNGNMSSHSTFKNNPVIAKTSQTPNVDKLSFDSNQRFPLKKLQLPIGLGKVDSSDWQNGPSSWLDVDFPKQKVKVQESKLTSSGSESNLLDTSMDDDDHFVEKIKKLCAPFSLPPRKHNQLRPPQPPFAMPAIKEDRFEKVFDPEEFTIGLRKKTKFSLDNKQSLLSMHHNTETKPALKPARASLADRCMLVNSLDPHSRLREKTSVKDKKDVNEDAEDQLKVKSRLERSSVLSSLVASNLRGKRNGVETIAEITHSGDVSPSEPLQSGSFFGQAYEINRDLADATSLQLSPRISVKVVRGCWLLYEKPNFQGRTIALEEGGTELTNEWADLEPEKEPENIPPMQIGSIRFAVGDYSIPHIDLFSEPEGLGRVTSFNYDAIETGSFGVPLSTASIRVHSGVWLVWSDPGYQGMISVLEKGEYPVPESWGFTSPFVGSLRPLKIVSGPDVTLFCLLQAVAYEKPGFEGCSLDIDSDVYSLCDNEGDEANPDACKLKSVGSLRIIAGFWVGYSQPGFEGQQYILEEGEYLDCSEWGGSELLSLRPIISDFLSPHVKMFSDVNFGKLGVDIELTVPVINMDDTGYGLKTRSADVLSGVWVVFEEPGFCGELYILEKGLYGCPEDWGAQQHRVGSTMPVLLVRARLRVQLFSDPGFQGSAVVVEDAVASLKDEGLSLASCKVVAGSWMAFEGQDFTGKMYVLEEGSYADLRAMGCIGANASILSLQPVGFEFSLPSITLFERSGLRGKRVVLTDGSVNLCFAEGCGRVQSVLVEGGMWVLYEGINYRGAQILLRPGEVPDWHSVSRWQKIGSVRPLTQKKAHFCLRNRQSGMIMSVTGDLDDIKLLRIQETAETGGLEQIWFYNNGHLHCKLMEECCLSPVGSVIMAGSRVGLAPELSNQTHLWSITPDGFIRYTLTSDLVLEIKGEKSSPFCLFLHISVVVLRCVCVTRYLSSWLRAHAHTPSQVAEMRVSRPMRQT</sequence>
<feature type="compositionally biased region" description="Basic and acidic residues" evidence="3">
    <location>
        <begin position="453"/>
        <end position="468"/>
    </location>
</feature>
<dbReference type="InterPro" id="IPR011024">
    <property type="entry name" value="G_crystallin-like"/>
</dbReference>
<dbReference type="Gene3D" id="2.60.20.10">
    <property type="entry name" value="Crystallins"/>
    <property type="match status" value="6"/>
</dbReference>
<feature type="compositionally biased region" description="Basic and acidic residues" evidence="3">
    <location>
        <begin position="481"/>
        <end position="511"/>
    </location>
</feature>
<evidence type="ECO:0000313" key="5">
    <source>
        <dbReference type="Ensembl" id="ENSGWIP00000024387.1"/>
    </source>
</evidence>
<dbReference type="Proteomes" id="UP000694680">
    <property type="component" value="Chromosome 24"/>
</dbReference>
<evidence type="ECO:0000256" key="2">
    <source>
        <dbReference type="ARBA" id="ARBA00022737"/>
    </source>
</evidence>
<feature type="compositionally biased region" description="Basic and acidic residues" evidence="3">
    <location>
        <begin position="194"/>
        <end position="209"/>
    </location>
</feature>
<feature type="domain" description="Beta/gamma crystallin 'Greek key'" evidence="4">
    <location>
        <begin position="1129"/>
        <end position="1169"/>
    </location>
</feature>
<dbReference type="Ensembl" id="ENSGWIT00000026686.1">
    <property type="protein sequence ID" value="ENSGWIP00000024387.1"/>
    <property type="gene ID" value="ENSGWIG00000012950.1"/>
</dbReference>
<feature type="region of interest" description="Disordered" evidence="3">
    <location>
        <begin position="77"/>
        <end position="512"/>
    </location>
</feature>
<keyword evidence="2" id="KW-0677">Repeat</keyword>
<feature type="domain" description="Beta/gamma crystallin 'Greek key'" evidence="4">
    <location>
        <begin position="1396"/>
        <end position="1437"/>
    </location>
</feature>
<feature type="domain" description="Beta/gamma crystallin 'Greek key'" evidence="4">
    <location>
        <begin position="1024"/>
        <end position="1066"/>
    </location>
</feature>
<feature type="domain" description="Beta/gamma crystallin 'Greek key'" evidence="4">
    <location>
        <begin position="1079"/>
        <end position="1128"/>
    </location>
</feature>
<feature type="compositionally biased region" description="Polar residues" evidence="3">
    <location>
        <begin position="172"/>
        <end position="187"/>
    </location>
</feature>
<feature type="compositionally biased region" description="Polar residues" evidence="3">
    <location>
        <begin position="244"/>
        <end position="254"/>
    </location>
</feature>
<dbReference type="SMART" id="SM00247">
    <property type="entry name" value="XTALbg"/>
    <property type="match status" value="6"/>
</dbReference>
<reference evidence="5" key="3">
    <citation type="submission" date="2025-09" db="UniProtKB">
        <authorList>
            <consortium name="Ensembl"/>
        </authorList>
    </citation>
    <scope>IDENTIFICATION</scope>
</reference>
<dbReference type="SUPFAM" id="SSF50370">
    <property type="entry name" value="Ricin B-like lectins"/>
    <property type="match status" value="1"/>
</dbReference>
<organism evidence="5 6">
    <name type="scientific">Gouania willdenowi</name>
    <name type="common">Blunt-snouted clingfish</name>
    <name type="synonym">Lepadogaster willdenowi</name>
    <dbReference type="NCBI Taxonomy" id="441366"/>
    <lineage>
        <taxon>Eukaryota</taxon>
        <taxon>Metazoa</taxon>
        <taxon>Chordata</taxon>
        <taxon>Craniata</taxon>
        <taxon>Vertebrata</taxon>
        <taxon>Euteleostomi</taxon>
        <taxon>Actinopterygii</taxon>
        <taxon>Neopterygii</taxon>
        <taxon>Teleostei</taxon>
        <taxon>Neoteleostei</taxon>
        <taxon>Acanthomorphata</taxon>
        <taxon>Ovalentaria</taxon>
        <taxon>Blenniimorphae</taxon>
        <taxon>Blenniiformes</taxon>
        <taxon>Gobiesocoidei</taxon>
        <taxon>Gobiesocidae</taxon>
        <taxon>Gobiesocinae</taxon>
        <taxon>Gouania</taxon>
    </lineage>
</organism>
<feature type="compositionally biased region" description="Basic and acidic residues" evidence="3">
    <location>
        <begin position="429"/>
        <end position="442"/>
    </location>
</feature>
<feature type="domain" description="Beta/gamma crystallin 'Greek key'" evidence="4">
    <location>
        <begin position="925"/>
        <end position="977"/>
    </location>
</feature>
<feature type="compositionally biased region" description="Basic and acidic residues" evidence="3">
    <location>
        <begin position="320"/>
        <end position="345"/>
    </location>
</feature>
<reference evidence="5" key="2">
    <citation type="submission" date="2025-08" db="UniProtKB">
        <authorList>
            <consortium name="Ensembl"/>
        </authorList>
    </citation>
    <scope>IDENTIFICATION</scope>
</reference>
<dbReference type="InterPro" id="IPR050252">
    <property type="entry name" value="Beta/Gamma-Crystallin"/>
</dbReference>
<feature type="domain" description="Beta/gamma crystallin 'Greek key'" evidence="4">
    <location>
        <begin position="1218"/>
        <end position="1260"/>
    </location>
</feature>
<dbReference type="PROSITE" id="PS50915">
    <property type="entry name" value="CRYSTALLIN_BETA_GAMMA"/>
    <property type="match status" value="7"/>
</dbReference>